<dbReference type="PANTHER" id="PTHR42715:SF10">
    <property type="entry name" value="BETA-GLUCOSIDASE"/>
    <property type="match status" value="1"/>
</dbReference>
<dbReference type="SMART" id="SM01217">
    <property type="entry name" value="Fn3_like"/>
    <property type="match status" value="1"/>
</dbReference>
<protein>
    <submittedName>
        <fullName evidence="4">Beta-glucosidase</fullName>
    </submittedName>
</protein>
<dbReference type="InterPro" id="IPR017853">
    <property type="entry name" value="GH"/>
</dbReference>
<dbReference type="PANTHER" id="PTHR42715">
    <property type="entry name" value="BETA-GLUCOSIDASE"/>
    <property type="match status" value="1"/>
</dbReference>
<dbReference type="GO" id="GO:0004553">
    <property type="term" value="F:hydrolase activity, hydrolyzing O-glycosyl compounds"/>
    <property type="evidence" value="ECO:0007669"/>
    <property type="project" value="InterPro"/>
</dbReference>
<dbReference type="Gene3D" id="3.20.20.300">
    <property type="entry name" value="Glycoside hydrolase, family 3, N-terminal domain"/>
    <property type="match status" value="1"/>
</dbReference>
<dbReference type="GO" id="GO:0005975">
    <property type="term" value="P:carbohydrate metabolic process"/>
    <property type="evidence" value="ECO:0007669"/>
    <property type="project" value="InterPro"/>
</dbReference>
<sequence length="827" mass="87781">MTEEELTRLADKLDLRQKVRLLTGATTWRTHAEPVIGLAEMTTSDGPAGVRGEAWDERDTSLLLPSASALGAMWDETLVERLGELLAVEARRKGVDIVLAPTLNLHRSPLGGRHFECFAEDPQLTGRTGAALIRGIQRHGVAATAKHYVANDSETERLTADIQVGERALREVYLAPFEAAVAAGVRAVMTGYNGVNGTTMTQSPLLADPLKSEWGFDGVVVSDWGAVRTTAASARAALDLAMPGPDSPWADALLHVVQDGSVPAEAVDDKVRRLLRLADRMGALGEPPRRNSPEPLAASDAHRLLRRAVAAGSVLLHNHGVLPLDRAELGTVAVIGAHATQPRTQGGGSAGVFPSGVVTPLDGIRRELDGRAQVVHIPGPDLDAPPAPLDATRCRNPRNGAPGVLLRVLDAEGRELHTEHRLSGRQLEPPLPPGAHTVEISALLSTGTGGPWCFGVGGFGRMTLTVNGRDLVDGVFPPLTDDPAVRHVNPPCQYGRTELPAGQDTHIVARRELAPGTGRATLLTAAPPAPDPDAAIAAAVEAARRADAVVVVVGTTEHSESEGYDRTTLALPGRQDDLVPAVCAANARTVVVVNTGSPVELPWRAAAGAVLLTWFPGQEGGTGIADVLFGKAEPGGRLPTTWGATLGEVPVSRTRPENGVLDYAEGLHIGYRAWLRTGREPAYWFGHGLGYTTWAYEDLTVCAAEPGGATVQEPTPPACTVRVRIRNTGRRRGREVVQVYLARPDSRLDRPHRWLAGYASVEADPGDVLTVPVAVPLRAFQHWCEAGGGWRVEPGEWQVLAGRSAGDLPLRGAVDGRDLRMGCEPDS</sequence>
<dbReference type="InterPro" id="IPR036962">
    <property type="entry name" value="Glyco_hydro_3_N_sf"/>
</dbReference>
<dbReference type="AlphaFoldDB" id="K4QVV3"/>
<dbReference type="eggNOG" id="COG1472">
    <property type="taxonomic scope" value="Bacteria"/>
</dbReference>
<dbReference type="Gene3D" id="2.60.120.260">
    <property type="entry name" value="Galactose-binding domain-like"/>
    <property type="match status" value="1"/>
</dbReference>
<dbReference type="InterPro" id="IPR013783">
    <property type="entry name" value="Ig-like_fold"/>
</dbReference>
<dbReference type="Gene3D" id="3.40.50.1700">
    <property type="entry name" value="Glycoside hydrolase family 3 C-terminal domain"/>
    <property type="match status" value="1"/>
</dbReference>
<dbReference type="SUPFAM" id="SSF51445">
    <property type="entry name" value="(Trans)glycosidases"/>
    <property type="match status" value="1"/>
</dbReference>
<organism evidence="4 5">
    <name type="scientific">Streptomyces davaonensis (strain DSM 101723 / JCM 4913 / KCC S-0913 / 768)</name>
    <dbReference type="NCBI Taxonomy" id="1214101"/>
    <lineage>
        <taxon>Bacteria</taxon>
        <taxon>Bacillati</taxon>
        <taxon>Actinomycetota</taxon>
        <taxon>Actinomycetes</taxon>
        <taxon>Kitasatosporales</taxon>
        <taxon>Streptomycetaceae</taxon>
        <taxon>Streptomyces</taxon>
    </lineage>
</organism>
<dbReference type="Gene3D" id="2.60.40.10">
    <property type="entry name" value="Immunoglobulins"/>
    <property type="match status" value="1"/>
</dbReference>
<dbReference type="OrthoDB" id="9803863at2"/>
<dbReference type="Pfam" id="PF14310">
    <property type="entry name" value="Fn3-like"/>
    <property type="match status" value="1"/>
</dbReference>
<evidence type="ECO:0000256" key="2">
    <source>
        <dbReference type="ARBA" id="ARBA00022801"/>
    </source>
</evidence>
<dbReference type="InterPro" id="IPR002772">
    <property type="entry name" value="Glyco_hydro_3_C"/>
</dbReference>
<dbReference type="InterPro" id="IPR026891">
    <property type="entry name" value="Fn3-like"/>
</dbReference>
<dbReference type="STRING" id="1214101.BN159_0566"/>
<name>K4QVV3_STRDJ</name>
<dbReference type="Proteomes" id="UP000008043">
    <property type="component" value="Chromosome"/>
</dbReference>
<gene>
    <name evidence="4" type="ORF">BN159_0566</name>
</gene>
<keyword evidence="5" id="KW-1185">Reference proteome</keyword>
<feature type="domain" description="Fibronectin type III-like" evidence="3">
    <location>
        <begin position="735"/>
        <end position="805"/>
    </location>
</feature>
<accession>K4QVV3</accession>
<dbReference type="RefSeq" id="WP_015655346.1">
    <property type="nucleotide sequence ID" value="NC_020504.1"/>
</dbReference>
<dbReference type="PRINTS" id="PR00133">
    <property type="entry name" value="GLHYDRLASE3"/>
</dbReference>
<dbReference type="KEGG" id="sdv:BN159_0566"/>
<dbReference type="EMBL" id="HE971709">
    <property type="protein sequence ID" value="CCK24945.1"/>
    <property type="molecule type" value="Genomic_DNA"/>
</dbReference>
<keyword evidence="2" id="KW-0378">Hydrolase</keyword>
<evidence type="ECO:0000259" key="3">
    <source>
        <dbReference type="SMART" id="SM01217"/>
    </source>
</evidence>
<dbReference type="SUPFAM" id="SSF52279">
    <property type="entry name" value="Beta-D-glucan exohydrolase, C-terminal domain"/>
    <property type="match status" value="1"/>
</dbReference>
<dbReference type="InterPro" id="IPR050288">
    <property type="entry name" value="Cellulose_deg_GH3"/>
</dbReference>
<evidence type="ECO:0000313" key="5">
    <source>
        <dbReference type="Proteomes" id="UP000008043"/>
    </source>
</evidence>
<comment type="similarity">
    <text evidence="1">Belongs to the glycosyl hydrolase 3 family.</text>
</comment>
<dbReference type="Pfam" id="PF00933">
    <property type="entry name" value="Glyco_hydro_3"/>
    <property type="match status" value="1"/>
</dbReference>
<proteinExistence type="inferred from homology"/>
<reference evidence="4 5" key="1">
    <citation type="journal article" date="2012" name="J. Bacteriol.">
        <title>Genome sequence of the bacterium Streptomyces davawensis JCM 4913 and heterologous production of the unique antibiotic roseoflavin.</title>
        <authorList>
            <person name="Jankowitsch F."/>
            <person name="Schwarz J."/>
            <person name="Ruckert C."/>
            <person name="Gust B."/>
            <person name="Szczepanowski R."/>
            <person name="Blom J."/>
            <person name="Pelzer S."/>
            <person name="Kalinowski J."/>
            <person name="Mack M."/>
        </authorList>
    </citation>
    <scope>NUCLEOTIDE SEQUENCE [LARGE SCALE GENOMIC DNA]</scope>
    <source>
        <strain evidence="5">DSM 101723 / JCM 4913 / KCC S-0913 / 768</strain>
    </source>
</reference>
<dbReference type="InterPro" id="IPR036881">
    <property type="entry name" value="Glyco_hydro_3_C_sf"/>
</dbReference>
<dbReference type="HOGENOM" id="CLU_004542_4_0_11"/>
<evidence type="ECO:0000256" key="1">
    <source>
        <dbReference type="ARBA" id="ARBA00005336"/>
    </source>
</evidence>
<dbReference type="PATRIC" id="fig|1214101.3.peg.574"/>
<evidence type="ECO:0000313" key="4">
    <source>
        <dbReference type="EMBL" id="CCK24945.1"/>
    </source>
</evidence>
<dbReference type="Pfam" id="PF01915">
    <property type="entry name" value="Glyco_hydro_3_C"/>
    <property type="match status" value="1"/>
</dbReference>
<dbReference type="InterPro" id="IPR001764">
    <property type="entry name" value="Glyco_hydro_3_N"/>
</dbReference>